<dbReference type="Gene3D" id="1.20.120.20">
    <property type="entry name" value="Apolipoprotein"/>
    <property type="match status" value="1"/>
</dbReference>
<evidence type="ECO:0000313" key="3">
    <source>
        <dbReference type="Proteomes" id="UP000800040"/>
    </source>
</evidence>
<dbReference type="AlphaFoldDB" id="A0A6A5KRY8"/>
<organism evidence="2 3">
    <name type="scientific">Decorospora gaudefroyi</name>
    <dbReference type="NCBI Taxonomy" id="184978"/>
    <lineage>
        <taxon>Eukaryota</taxon>
        <taxon>Fungi</taxon>
        <taxon>Dikarya</taxon>
        <taxon>Ascomycota</taxon>
        <taxon>Pezizomycotina</taxon>
        <taxon>Dothideomycetes</taxon>
        <taxon>Pleosporomycetidae</taxon>
        <taxon>Pleosporales</taxon>
        <taxon>Pleosporineae</taxon>
        <taxon>Pleosporaceae</taxon>
        <taxon>Decorospora</taxon>
    </lineage>
</organism>
<feature type="chain" id="PRO_5025501876" evidence="1">
    <location>
        <begin position="19"/>
        <end position="128"/>
    </location>
</feature>
<proteinExistence type="predicted"/>
<name>A0A6A5KRY8_9PLEO</name>
<accession>A0A6A5KRY8</accession>
<evidence type="ECO:0000313" key="2">
    <source>
        <dbReference type="EMBL" id="KAF1838937.1"/>
    </source>
</evidence>
<reference evidence="2" key="1">
    <citation type="submission" date="2020-01" db="EMBL/GenBank/DDBJ databases">
        <authorList>
            <consortium name="DOE Joint Genome Institute"/>
            <person name="Haridas S."/>
            <person name="Albert R."/>
            <person name="Binder M."/>
            <person name="Bloem J."/>
            <person name="Labutti K."/>
            <person name="Salamov A."/>
            <person name="Andreopoulos B."/>
            <person name="Baker S.E."/>
            <person name="Barry K."/>
            <person name="Bills G."/>
            <person name="Bluhm B.H."/>
            <person name="Cannon C."/>
            <person name="Castanera R."/>
            <person name="Culley D.E."/>
            <person name="Daum C."/>
            <person name="Ezra D."/>
            <person name="Gonzalez J.B."/>
            <person name="Henrissat B."/>
            <person name="Kuo A."/>
            <person name="Liang C."/>
            <person name="Lipzen A."/>
            <person name="Lutzoni F."/>
            <person name="Magnuson J."/>
            <person name="Mondo S."/>
            <person name="Nolan M."/>
            <person name="Ohm R."/>
            <person name="Pangilinan J."/>
            <person name="Park H.-J."/>
            <person name="Ramirez L."/>
            <person name="Alfaro M."/>
            <person name="Sun H."/>
            <person name="Tritt A."/>
            <person name="Yoshinaga Y."/>
            <person name="Zwiers L.-H."/>
            <person name="Turgeon B.G."/>
            <person name="Goodwin S.B."/>
            <person name="Spatafora J.W."/>
            <person name="Crous P.W."/>
            <person name="Grigoriev I.V."/>
        </authorList>
    </citation>
    <scope>NUCLEOTIDE SEQUENCE</scope>
    <source>
        <strain evidence="2">P77</strain>
    </source>
</reference>
<dbReference type="Proteomes" id="UP000800040">
    <property type="component" value="Unassembled WGS sequence"/>
</dbReference>
<dbReference type="EMBL" id="ML975248">
    <property type="protein sequence ID" value="KAF1838937.1"/>
    <property type="molecule type" value="Genomic_DNA"/>
</dbReference>
<keyword evidence="3" id="KW-1185">Reference proteome</keyword>
<protein>
    <submittedName>
        <fullName evidence="2">Uncharacterized protein</fullName>
    </submittedName>
</protein>
<keyword evidence="1" id="KW-0732">Signal</keyword>
<evidence type="ECO:0000256" key="1">
    <source>
        <dbReference type="SAM" id="SignalP"/>
    </source>
</evidence>
<gene>
    <name evidence="2" type="ORF">BDW02DRAFT_564534</name>
</gene>
<feature type="signal peptide" evidence="1">
    <location>
        <begin position="1"/>
        <end position="18"/>
    </location>
</feature>
<sequence length="128" mass="12636">MRFSTVATAVLVAGIAHAQVDDIISDIKSVATGLPDDIESVVTSIGSEITDAASSIRDDGSDLISSIESVISTATDGPELSSLKSVFSSVKDAATDATETETPGAAAPTALPAMGAVAGGIFALAGLL</sequence>